<protein>
    <submittedName>
        <fullName evidence="2">Uncharacterized protein</fullName>
    </submittedName>
</protein>
<evidence type="ECO:0000256" key="1">
    <source>
        <dbReference type="SAM" id="Phobius"/>
    </source>
</evidence>
<dbReference type="EMBL" id="JBEHEF010000006">
    <property type="protein sequence ID" value="MEQ9938288.1"/>
    <property type="molecule type" value="Genomic_DNA"/>
</dbReference>
<dbReference type="Proteomes" id="UP001463408">
    <property type="component" value="Unassembled WGS sequence"/>
</dbReference>
<keyword evidence="1" id="KW-0472">Membrane</keyword>
<evidence type="ECO:0000313" key="2">
    <source>
        <dbReference type="EMBL" id="MEQ9938288.1"/>
    </source>
</evidence>
<organism evidence="2 3">
    <name type="scientific">Pectobacterium polonicum</name>
    <dbReference type="NCBI Taxonomy" id="2485124"/>
    <lineage>
        <taxon>Bacteria</taxon>
        <taxon>Pseudomonadati</taxon>
        <taxon>Pseudomonadota</taxon>
        <taxon>Gammaproteobacteria</taxon>
        <taxon>Enterobacterales</taxon>
        <taxon>Pectobacteriaceae</taxon>
        <taxon>Pectobacterium</taxon>
    </lineage>
</organism>
<proteinExistence type="predicted"/>
<feature type="transmembrane region" description="Helical" evidence="1">
    <location>
        <begin position="254"/>
        <end position="272"/>
    </location>
</feature>
<dbReference type="RefSeq" id="WP_273856941.1">
    <property type="nucleotide sequence ID" value="NZ_JAQRNC010000017.1"/>
</dbReference>
<feature type="transmembrane region" description="Helical" evidence="1">
    <location>
        <begin position="219"/>
        <end position="242"/>
    </location>
</feature>
<reference evidence="2 3" key="1">
    <citation type="submission" date="2024-06" db="EMBL/GenBank/DDBJ databases">
        <title>Pangenomics to understand the prophage dynamics in the radiating lineages of P. brasiliense.</title>
        <authorList>
            <person name="Pardeshi L.A."/>
            <person name="Van Duivenbode I."/>
            <person name="Jonkheer E.M."/>
            <person name="Pel M.J.C."/>
            <person name="Kupczok A."/>
            <person name="De Ridder D."/>
            <person name="Smit S."/>
            <person name="Van Der Lee T.J."/>
        </authorList>
    </citation>
    <scope>NUCLEOTIDE SEQUENCE [LARGE SCALE GENOMIC DNA]</scope>
    <source>
        <strain evidence="2 3">PD 8607</strain>
    </source>
</reference>
<sequence>MGFFNLSRVKNSINEFINYFESQRRDTSTDFKKRRNGYLKVILKDMLKNPDEWSKCTEFNIEKIGDDFIVAMNSRGGNEEEFNYLFSTAFRFLMERIFKQPNELDDFSDIKPFVIEERSSFTGESYTRIDFALNSMPFDLMRNEYQSEDIRDFKLAAESESSLKKRMSDWDEEIKEKIKIVSTIKENLDEYEKAYNFVGLHKAFDELSKTKEKELNTSLFNMKLMGCIAVIPLLGEIFILFFGPEFSIKSNLSLMLIPTFTLTFILIYYFKISLNNYQSIKSQIIQVELRKSLCAFIQSYAEYAENMRDKESLRKFENVIFSNIMPSEDKIPSTFDGVEQIAKLIESVKK</sequence>
<accession>A0ABV1PAY2</accession>
<comment type="caution">
    <text evidence="2">The sequence shown here is derived from an EMBL/GenBank/DDBJ whole genome shotgun (WGS) entry which is preliminary data.</text>
</comment>
<keyword evidence="3" id="KW-1185">Reference proteome</keyword>
<keyword evidence="1" id="KW-0812">Transmembrane</keyword>
<keyword evidence="1" id="KW-1133">Transmembrane helix</keyword>
<evidence type="ECO:0000313" key="3">
    <source>
        <dbReference type="Proteomes" id="UP001463408"/>
    </source>
</evidence>
<gene>
    <name evidence="2" type="ORF">ABRQ07_11790</name>
</gene>
<name>A0ABV1PAY2_9GAMM</name>